<evidence type="ECO:0000256" key="1">
    <source>
        <dbReference type="SAM" id="Phobius"/>
    </source>
</evidence>
<name>A0ABP9I097_9ACTN</name>
<protein>
    <submittedName>
        <fullName evidence="2">Uncharacterized protein</fullName>
    </submittedName>
</protein>
<feature type="transmembrane region" description="Helical" evidence="1">
    <location>
        <begin position="127"/>
        <end position="148"/>
    </location>
</feature>
<keyword evidence="3" id="KW-1185">Reference proteome</keyword>
<sequence>MHVLLLPVFPLLGVAHWLLLRGERGPAAWLSRIAAFGYVTLYGALDAIAGVGTGTLVLRSGAGDQADLPEVGWLFGVGNSLGTAGAWCLTAACVLTPLVLRRRAGWRVLPGAVLLVASSWVFNGAHIYAPVGVLAVLGIGAGLVLLALSAPPLRAGAR</sequence>
<evidence type="ECO:0000313" key="3">
    <source>
        <dbReference type="Proteomes" id="UP001501195"/>
    </source>
</evidence>
<keyword evidence="1" id="KW-0472">Membrane</keyword>
<comment type="caution">
    <text evidence="2">The sequence shown here is derived from an EMBL/GenBank/DDBJ whole genome shotgun (WGS) entry which is preliminary data.</text>
</comment>
<organism evidence="2 3">
    <name type="scientific">Kineococcus glutinatus</name>
    <dbReference type="NCBI Taxonomy" id="1070872"/>
    <lineage>
        <taxon>Bacteria</taxon>
        <taxon>Bacillati</taxon>
        <taxon>Actinomycetota</taxon>
        <taxon>Actinomycetes</taxon>
        <taxon>Kineosporiales</taxon>
        <taxon>Kineosporiaceae</taxon>
        <taxon>Kineococcus</taxon>
    </lineage>
</organism>
<feature type="transmembrane region" description="Helical" evidence="1">
    <location>
        <begin position="73"/>
        <end position="95"/>
    </location>
</feature>
<reference evidence="3" key="1">
    <citation type="journal article" date="2019" name="Int. J. Syst. Evol. Microbiol.">
        <title>The Global Catalogue of Microorganisms (GCM) 10K type strain sequencing project: providing services to taxonomists for standard genome sequencing and annotation.</title>
        <authorList>
            <consortium name="The Broad Institute Genomics Platform"/>
            <consortium name="The Broad Institute Genome Sequencing Center for Infectious Disease"/>
            <person name="Wu L."/>
            <person name="Ma J."/>
        </authorList>
    </citation>
    <scope>NUCLEOTIDE SEQUENCE [LARGE SCALE GENOMIC DNA]</scope>
    <source>
        <strain evidence="3">JCM 18126</strain>
    </source>
</reference>
<keyword evidence="1" id="KW-0812">Transmembrane</keyword>
<accession>A0ABP9I097</accession>
<feature type="transmembrane region" description="Helical" evidence="1">
    <location>
        <begin position="104"/>
        <end position="121"/>
    </location>
</feature>
<dbReference type="Proteomes" id="UP001501195">
    <property type="component" value="Unassembled WGS sequence"/>
</dbReference>
<keyword evidence="1" id="KW-1133">Transmembrane helix</keyword>
<evidence type="ECO:0000313" key="2">
    <source>
        <dbReference type="EMBL" id="GAA4984015.1"/>
    </source>
</evidence>
<proteinExistence type="predicted"/>
<dbReference type="EMBL" id="BAABIL010000371">
    <property type="protein sequence ID" value="GAA4984015.1"/>
    <property type="molecule type" value="Genomic_DNA"/>
</dbReference>
<gene>
    <name evidence="2" type="ORF">GCM10023225_24010</name>
</gene>